<proteinExistence type="predicted"/>
<dbReference type="Pfam" id="PF00175">
    <property type="entry name" value="NAD_binding_1"/>
    <property type="match status" value="1"/>
</dbReference>
<dbReference type="InterPro" id="IPR050415">
    <property type="entry name" value="MRET"/>
</dbReference>
<dbReference type="Proteomes" id="UP000465812">
    <property type="component" value="Chromosome"/>
</dbReference>
<name>A0ABN6AB96_MYCNT</name>
<keyword evidence="2" id="KW-0285">Flavoprotein</keyword>
<keyword evidence="13" id="KW-1185">Reference proteome</keyword>
<dbReference type="InterPro" id="IPR008333">
    <property type="entry name" value="Cbr1-like_FAD-bd_dom"/>
</dbReference>
<sequence length="400" mass="43013">MSVSHTPRSEQELPLGRRNPSITGNVVDTTRPVVAGANRHPGWHALRKLAARITTPLLPDDYLHLANPLWSARELRGRILQVRRETEDSATLVIKPGWGFDFDYQPGQYIGIGLLMDGRWRWRSYSLTSTPGAGGARSGSGSARTVTITVKAMPEGFLSSHLVAGVEPGTIVRLAAPQGNFVLPDPAPASILFLTAGSGITPVMSMLRTLVRRNQIGDIVHLHSAPTESDVMFRAELAALAAEHPGYRMRLRETRTQGRLDLSMLDEQVPDWRERQTWACGPEGMLAEAERVWSAAGAGERLHLERFAVSRAAPTGAGGSVTFARSGRTVAADAATSLMDAGEGAGVQMPFGCRMGICQSCVVSLVEGHVRDLRTGVEHDPGTRIQTCVSAASGDCALDI</sequence>
<protein>
    <submittedName>
        <fullName evidence="12">NADPH oxidoreductase</fullName>
    </submittedName>
</protein>
<dbReference type="PANTHER" id="PTHR47354:SF6">
    <property type="entry name" value="NADH OXIDOREDUCTASE HCR"/>
    <property type="match status" value="1"/>
</dbReference>
<evidence type="ECO:0000256" key="8">
    <source>
        <dbReference type="ARBA" id="ARBA00023014"/>
    </source>
</evidence>
<feature type="region of interest" description="Disordered" evidence="9">
    <location>
        <begin position="1"/>
        <end position="26"/>
    </location>
</feature>
<dbReference type="InterPro" id="IPR001041">
    <property type="entry name" value="2Fe-2S_ferredoxin-type"/>
</dbReference>
<evidence type="ECO:0000259" key="10">
    <source>
        <dbReference type="PROSITE" id="PS51085"/>
    </source>
</evidence>
<evidence type="ECO:0000256" key="4">
    <source>
        <dbReference type="ARBA" id="ARBA00022723"/>
    </source>
</evidence>
<dbReference type="PRINTS" id="PR00371">
    <property type="entry name" value="FPNCR"/>
</dbReference>
<dbReference type="Pfam" id="PF00970">
    <property type="entry name" value="FAD_binding_6"/>
    <property type="match status" value="1"/>
</dbReference>
<dbReference type="InterPro" id="IPR001433">
    <property type="entry name" value="OxRdtase_FAD/NAD-bd"/>
</dbReference>
<reference evidence="12 13" key="1">
    <citation type="journal article" date="2019" name="Emerg. Microbes Infect.">
        <title>Comprehensive subspecies identification of 175 nontuberculous mycobacteria species based on 7547 genomic profiles.</title>
        <authorList>
            <person name="Matsumoto Y."/>
            <person name="Kinjo T."/>
            <person name="Motooka D."/>
            <person name="Nabeya D."/>
            <person name="Jung N."/>
            <person name="Uechi K."/>
            <person name="Horii T."/>
            <person name="Iida T."/>
            <person name="Fujita J."/>
            <person name="Nakamura S."/>
        </authorList>
    </citation>
    <scope>NUCLEOTIDE SEQUENCE [LARGE SCALE GENOMIC DNA]</scope>
    <source>
        <strain evidence="12 13">JCM 18113</strain>
    </source>
</reference>
<dbReference type="EMBL" id="AP022590">
    <property type="protein sequence ID" value="BBY38722.1"/>
    <property type="molecule type" value="Genomic_DNA"/>
</dbReference>
<evidence type="ECO:0000256" key="7">
    <source>
        <dbReference type="ARBA" id="ARBA00023004"/>
    </source>
</evidence>
<keyword evidence="3" id="KW-0001">2Fe-2S</keyword>
<dbReference type="InterPro" id="IPR001709">
    <property type="entry name" value="Flavoprot_Pyr_Nucl_cyt_Rdtase"/>
</dbReference>
<dbReference type="Pfam" id="PF00111">
    <property type="entry name" value="Fer2"/>
    <property type="match status" value="1"/>
</dbReference>
<keyword evidence="8" id="KW-0411">Iron-sulfur</keyword>
<dbReference type="SUPFAM" id="SSF52343">
    <property type="entry name" value="Ferredoxin reductase-like, C-terminal NADP-linked domain"/>
    <property type="match status" value="1"/>
</dbReference>
<dbReference type="InterPro" id="IPR036010">
    <property type="entry name" value="2Fe-2S_ferredoxin-like_sf"/>
</dbReference>
<gene>
    <name evidence="12" type="ORF">MMAN_28560</name>
</gene>
<dbReference type="SUPFAM" id="SSF54292">
    <property type="entry name" value="2Fe-2S ferredoxin-like"/>
    <property type="match status" value="1"/>
</dbReference>
<keyword evidence="7" id="KW-0408">Iron</keyword>
<evidence type="ECO:0000313" key="12">
    <source>
        <dbReference type="EMBL" id="BBY38722.1"/>
    </source>
</evidence>
<evidence type="ECO:0000256" key="6">
    <source>
        <dbReference type="ARBA" id="ARBA00023002"/>
    </source>
</evidence>
<keyword evidence="4" id="KW-0479">Metal-binding</keyword>
<dbReference type="SUPFAM" id="SSF63380">
    <property type="entry name" value="Riboflavin synthase domain-like"/>
    <property type="match status" value="1"/>
</dbReference>
<dbReference type="PRINTS" id="PR00406">
    <property type="entry name" value="CYTB5RDTASE"/>
</dbReference>
<dbReference type="PANTHER" id="PTHR47354">
    <property type="entry name" value="NADH OXIDOREDUCTASE HCR"/>
    <property type="match status" value="1"/>
</dbReference>
<dbReference type="InterPro" id="IPR012675">
    <property type="entry name" value="Beta-grasp_dom_sf"/>
</dbReference>
<feature type="domain" description="FAD-binding FR-type" evidence="11">
    <location>
        <begin position="72"/>
        <end position="184"/>
    </location>
</feature>
<evidence type="ECO:0000256" key="3">
    <source>
        <dbReference type="ARBA" id="ARBA00022714"/>
    </source>
</evidence>
<dbReference type="CDD" id="cd06216">
    <property type="entry name" value="FNR_iron_sulfur_binding_2"/>
    <property type="match status" value="1"/>
</dbReference>
<dbReference type="Gene3D" id="3.10.20.30">
    <property type="match status" value="1"/>
</dbReference>
<dbReference type="Gene3D" id="3.40.50.80">
    <property type="entry name" value="Nucleotide-binding domain of ferredoxin-NADP reductase (FNR) module"/>
    <property type="match status" value="1"/>
</dbReference>
<evidence type="ECO:0000313" key="13">
    <source>
        <dbReference type="Proteomes" id="UP000465812"/>
    </source>
</evidence>
<dbReference type="PROSITE" id="PS51384">
    <property type="entry name" value="FAD_FR"/>
    <property type="match status" value="1"/>
</dbReference>
<dbReference type="CDD" id="cd00207">
    <property type="entry name" value="fer2"/>
    <property type="match status" value="1"/>
</dbReference>
<keyword evidence="6" id="KW-0560">Oxidoreductase</keyword>
<dbReference type="Gene3D" id="2.40.30.10">
    <property type="entry name" value="Translation factors"/>
    <property type="match status" value="1"/>
</dbReference>
<dbReference type="InterPro" id="IPR039261">
    <property type="entry name" value="FNR_nucleotide-bd"/>
</dbReference>
<dbReference type="InterPro" id="IPR017927">
    <property type="entry name" value="FAD-bd_FR_type"/>
</dbReference>
<keyword evidence="5" id="KW-0274">FAD</keyword>
<dbReference type="PROSITE" id="PS51085">
    <property type="entry name" value="2FE2S_FER_2"/>
    <property type="match status" value="1"/>
</dbReference>
<comment type="cofactor">
    <cofactor evidence="1">
        <name>FAD</name>
        <dbReference type="ChEBI" id="CHEBI:57692"/>
    </cofactor>
</comment>
<evidence type="ECO:0000256" key="1">
    <source>
        <dbReference type="ARBA" id="ARBA00001974"/>
    </source>
</evidence>
<organism evidence="12 13">
    <name type="scientific">Mycobacterium mantenii</name>
    <dbReference type="NCBI Taxonomy" id="560555"/>
    <lineage>
        <taxon>Bacteria</taxon>
        <taxon>Bacillati</taxon>
        <taxon>Actinomycetota</taxon>
        <taxon>Actinomycetes</taxon>
        <taxon>Mycobacteriales</taxon>
        <taxon>Mycobacteriaceae</taxon>
        <taxon>Mycobacterium</taxon>
        <taxon>Mycobacterium avium complex (MAC)</taxon>
    </lineage>
</organism>
<evidence type="ECO:0000256" key="2">
    <source>
        <dbReference type="ARBA" id="ARBA00022630"/>
    </source>
</evidence>
<evidence type="ECO:0000256" key="9">
    <source>
        <dbReference type="SAM" id="MobiDB-lite"/>
    </source>
</evidence>
<feature type="domain" description="2Fe-2S ferredoxin-type" evidence="10">
    <location>
        <begin position="319"/>
        <end position="400"/>
    </location>
</feature>
<accession>A0ABN6AB96</accession>
<dbReference type="InterPro" id="IPR017938">
    <property type="entry name" value="Riboflavin_synthase-like_b-brl"/>
</dbReference>
<evidence type="ECO:0000256" key="5">
    <source>
        <dbReference type="ARBA" id="ARBA00022827"/>
    </source>
</evidence>
<evidence type="ECO:0000259" key="11">
    <source>
        <dbReference type="PROSITE" id="PS51384"/>
    </source>
</evidence>